<proteinExistence type="predicted"/>
<dbReference type="EMBL" id="UINC01002781">
    <property type="protein sequence ID" value="SVA00241.1"/>
    <property type="molecule type" value="Genomic_DNA"/>
</dbReference>
<sequence length="51" mass="5907">VVKSLDYLDTLGHRGKNNPITIEEVVHYLSGHVEEHAIRLVASRRLIWQDK</sequence>
<protein>
    <submittedName>
        <fullName evidence="1">Uncharacterized protein</fullName>
    </submittedName>
</protein>
<organism evidence="1">
    <name type="scientific">marine metagenome</name>
    <dbReference type="NCBI Taxonomy" id="408172"/>
    <lineage>
        <taxon>unclassified sequences</taxon>
        <taxon>metagenomes</taxon>
        <taxon>ecological metagenomes</taxon>
    </lineage>
</organism>
<accession>A0A381SAB8</accession>
<name>A0A381SAB8_9ZZZZ</name>
<reference evidence="1" key="1">
    <citation type="submission" date="2018-05" db="EMBL/GenBank/DDBJ databases">
        <authorList>
            <person name="Lanie J.A."/>
            <person name="Ng W.-L."/>
            <person name="Kazmierczak K.M."/>
            <person name="Andrzejewski T.M."/>
            <person name="Davidsen T.M."/>
            <person name="Wayne K.J."/>
            <person name="Tettelin H."/>
            <person name="Glass J.I."/>
            <person name="Rusch D."/>
            <person name="Podicherti R."/>
            <person name="Tsui H.-C.T."/>
            <person name="Winkler M.E."/>
        </authorList>
    </citation>
    <scope>NUCLEOTIDE SEQUENCE</scope>
</reference>
<dbReference type="AlphaFoldDB" id="A0A381SAB8"/>
<gene>
    <name evidence="1" type="ORF">METZ01_LOCUS53095</name>
</gene>
<evidence type="ECO:0000313" key="1">
    <source>
        <dbReference type="EMBL" id="SVA00241.1"/>
    </source>
</evidence>
<feature type="non-terminal residue" evidence="1">
    <location>
        <position position="1"/>
    </location>
</feature>